<keyword evidence="3 5" id="KW-0863">Zinc-finger</keyword>
<dbReference type="AlphaFoldDB" id="A0A2V3IMR7"/>
<dbReference type="FunFam" id="3.30.160.60:FF:000125">
    <property type="entry name" value="Putative zinc finger protein 143"/>
    <property type="match status" value="1"/>
</dbReference>
<dbReference type="GO" id="GO:0000981">
    <property type="term" value="F:DNA-binding transcription factor activity, RNA polymerase II-specific"/>
    <property type="evidence" value="ECO:0007669"/>
    <property type="project" value="TreeGrafter"/>
</dbReference>
<gene>
    <name evidence="8" type="ORF">BWQ96_06863</name>
</gene>
<dbReference type="GO" id="GO:0000978">
    <property type="term" value="F:RNA polymerase II cis-regulatory region sequence-specific DNA binding"/>
    <property type="evidence" value="ECO:0007669"/>
    <property type="project" value="TreeGrafter"/>
</dbReference>
<evidence type="ECO:0000256" key="4">
    <source>
        <dbReference type="ARBA" id="ARBA00022833"/>
    </source>
</evidence>
<feature type="compositionally biased region" description="Low complexity" evidence="6">
    <location>
        <begin position="98"/>
        <end position="165"/>
    </location>
</feature>
<comment type="caution">
    <text evidence="8">The sequence shown here is derived from an EMBL/GenBank/DDBJ whole genome shotgun (WGS) entry which is preliminary data.</text>
</comment>
<dbReference type="PROSITE" id="PS50157">
    <property type="entry name" value="ZINC_FINGER_C2H2_2"/>
    <property type="match status" value="2"/>
</dbReference>
<dbReference type="SMART" id="SM00355">
    <property type="entry name" value="ZnF_C2H2"/>
    <property type="match status" value="2"/>
</dbReference>
<protein>
    <submittedName>
        <fullName evidence="8">Krueppel-like factor 16</fullName>
    </submittedName>
</protein>
<proteinExistence type="predicted"/>
<keyword evidence="1" id="KW-0479">Metal-binding</keyword>
<feature type="domain" description="C2H2-type" evidence="7">
    <location>
        <begin position="37"/>
        <end position="66"/>
    </location>
</feature>
<dbReference type="InterPro" id="IPR013087">
    <property type="entry name" value="Znf_C2H2_type"/>
</dbReference>
<dbReference type="Proteomes" id="UP000247409">
    <property type="component" value="Unassembled WGS sequence"/>
</dbReference>
<feature type="region of interest" description="Disordered" evidence="6">
    <location>
        <begin position="85"/>
        <end position="226"/>
    </location>
</feature>
<sequence length="352" mass="37501">MVSPGSSSATPSSSTTTCSLTTSSTKPPSSTRSSETHVCPYPSCAKSFSKKYNLKAHLRLHTGEQPFECDRPDCNKKFKWRSSLSSHTVWHSRKDKTSTANPTTTTTSSSSSSSSATTTTTTTLVTTNNNINTNNNTTPSSSNLTACSSRPTANPASTTASSAAANRKRPRTSRPSSAAPRTLPTSTSSVDLTKLGNFNNSRRTCSKPPSKKQKKCGKPSSQPASQQHIVQLAPSHNVFPAPSSPLTDAASFFDYSSATDSPMDSQRMLELDEFSEHVLSLDVRHADGPCLQMQIGLEDVASIMDDADQCGGLFSQYGGATCANLTPLDTRFGPFDLDNLQAFGMNTTVEGL</sequence>
<reference evidence="8 9" key="1">
    <citation type="journal article" date="2018" name="Mol. Biol. Evol.">
        <title>Analysis of the draft genome of the red seaweed Gracilariopsis chorda provides insights into genome size evolution in Rhodophyta.</title>
        <authorList>
            <person name="Lee J."/>
            <person name="Yang E.C."/>
            <person name="Graf L."/>
            <person name="Yang J.H."/>
            <person name="Qiu H."/>
            <person name="Zel Zion U."/>
            <person name="Chan C.X."/>
            <person name="Stephens T.G."/>
            <person name="Weber A.P.M."/>
            <person name="Boo G.H."/>
            <person name="Boo S.M."/>
            <person name="Kim K.M."/>
            <person name="Shin Y."/>
            <person name="Jung M."/>
            <person name="Lee S.J."/>
            <person name="Yim H.S."/>
            <person name="Lee J.H."/>
            <person name="Bhattacharya D."/>
            <person name="Yoon H.S."/>
        </authorList>
    </citation>
    <scope>NUCLEOTIDE SEQUENCE [LARGE SCALE GENOMIC DNA]</scope>
    <source>
        <strain evidence="8 9">SKKU-2015</strain>
        <tissue evidence="8">Whole body</tissue>
    </source>
</reference>
<name>A0A2V3IMR7_9FLOR</name>
<feature type="compositionally biased region" description="Polar residues" evidence="6">
    <location>
        <begin position="183"/>
        <end position="203"/>
    </location>
</feature>
<organism evidence="8 9">
    <name type="scientific">Gracilariopsis chorda</name>
    <dbReference type="NCBI Taxonomy" id="448386"/>
    <lineage>
        <taxon>Eukaryota</taxon>
        <taxon>Rhodophyta</taxon>
        <taxon>Florideophyceae</taxon>
        <taxon>Rhodymeniophycidae</taxon>
        <taxon>Gracilariales</taxon>
        <taxon>Gracilariaceae</taxon>
        <taxon>Gracilariopsis</taxon>
    </lineage>
</organism>
<dbReference type="OrthoDB" id="5730at2759"/>
<evidence type="ECO:0000313" key="9">
    <source>
        <dbReference type="Proteomes" id="UP000247409"/>
    </source>
</evidence>
<dbReference type="PROSITE" id="PS00028">
    <property type="entry name" value="ZINC_FINGER_C2H2_1"/>
    <property type="match status" value="2"/>
</dbReference>
<evidence type="ECO:0000256" key="3">
    <source>
        <dbReference type="ARBA" id="ARBA00022771"/>
    </source>
</evidence>
<evidence type="ECO:0000256" key="5">
    <source>
        <dbReference type="PROSITE-ProRule" id="PRU00042"/>
    </source>
</evidence>
<accession>A0A2V3IMR7</accession>
<evidence type="ECO:0000259" key="7">
    <source>
        <dbReference type="PROSITE" id="PS50157"/>
    </source>
</evidence>
<feature type="region of interest" description="Disordered" evidence="6">
    <location>
        <begin position="1"/>
        <end position="38"/>
    </location>
</feature>
<dbReference type="GO" id="GO:0008270">
    <property type="term" value="F:zinc ion binding"/>
    <property type="evidence" value="ECO:0007669"/>
    <property type="project" value="UniProtKB-KW"/>
</dbReference>
<feature type="compositionally biased region" description="Low complexity" evidence="6">
    <location>
        <begin position="1"/>
        <end position="33"/>
    </location>
</feature>
<dbReference type="EMBL" id="NBIV01000127">
    <property type="protein sequence ID" value="PXF43368.1"/>
    <property type="molecule type" value="Genomic_DNA"/>
</dbReference>
<dbReference type="STRING" id="448386.A0A2V3IMR7"/>
<dbReference type="PANTHER" id="PTHR23235">
    <property type="entry name" value="KRUEPPEL-LIKE TRANSCRIPTION FACTOR"/>
    <property type="match status" value="1"/>
</dbReference>
<evidence type="ECO:0000256" key="1">
    <source>
        <dbReference type="ARBA" id="ARBA00022723"/>
    </source>
</evidence>
<evidence type="ECO:0000256" key="2">
    <source>
        <dbReference type="ARBA" id="ARBA00022737"/>
    </source>
</evidence>
<dbReference type="SUPFAM" id="SSF57667">
    <property type="entry name" value="beta-beta-alpha zinc fingers"/>
    <property type="match status" value="1"/>
</dbReference>
<dbReference type="PANTHER" id="PTHR23235:SF120">
    <property type="entry name" value="KRUPPEL-LIKE FACTOR 15"/>
    <property type="match status" value="1"/>
</dbReference>
<dbReference type="Gene3D" id="3.30.160.60">
    <property type="entry name" value="Classic Zinc Finger"/>
    <property type="match status" value="2"/>
</dbReference>
<dbReference type="InterPro" id="IPR036236">
    <property type="entry name" value="Znf_C2H2_sf"/>
</dbReference>
<dbReference type="Pfam" id="PF00096">
    <property type="entry name" value="zf-C2H2"/>
    <property type="match status" value="1"/>
</dbReference>
<keyword evidence="2" id="KW-0677">Repeat</keyword>
<keyword evidence="9" id="KW-1185">Reference proteome</keyword>
<feature type="domain" description="C2H2-type" evidence="7">
    <location>
        <begin position="67"/>
        <end position="96"/>
    </location>
</feature>
<evidence type="ECO:0000256" key="6">
    <source>
        <dbReference type="SAM" id="MobiDB-lite"/>
    </source>
</evidence>
<keyword evidence="4" id="KW-0862">Zinc</keyword>
<evidence type="ECO:0000313" key="8">
    <source>
        <dbReference type="EMBL" id="PXF43368.1"/>
    </source>
</evidence>